<evidence type="ECO:0000256" key="2">
    <source>
        <dbReference type="SAM" id="SignalP"/>
    </source>
</evidence>
<feature type="chain" id="PRO_5042532093" evidence="2">
    <location>
        <begin position="30"/>
        <end position="734"/>
    </location>
</feature>
<keyword evidence="2" id="KW-0732">Signal</keyword>
<dbReference type="STRING" id="1177982.SAMN04489711_112129"/>
<keyword evidence="1" id="KW-0472">Membrane</keyword>
<feature type="transmembrane region" description="Helical" evidence="1">
    <location>
        <begin position="701"/>
        <end position="724"/>
    </location>
</feature>
<dbReference type="OrthoDB" id="7315676at2"/>
<name>A0A1I2FZA3_9BURK</name>
<keyword evidence="4" id="KW-1185">Reference proteome</keyword>
<dbReference type="Proteomes" id="UP000199119">
    <property type="component" value="Unassembled WGS sequence"/>
</dbReference>
<dbReference type="RefSeq" id="WP_092940538.1">
    <property type="nucleotide sequence ID" value="NZ_FONX01000012.1"/>
</dbReference>
<evidence type="ECO:0000313" key="3">
    <source>
        <dbReference type="EMBL" id="SFF10137.1"/>
    </source>
</evidence>
<evidence type="ECO:0000313" key="4">
    <source>
        <dbReference type="Proteomes" id="UP000199119"/>
    </source>
</evidence>
<protein>
    <submittedName>
        <fullName evidence="3">Cellulose synthase subunit</fullName>
    </submittedName>
</protein>
<dbReference type="UniPathway" id="UPA00694"/>
<keyword evidence="1" id="KW-0812">Transmembrane</keyword>
<reference evidence="4" key="1">
    <citation type="submission" date="2016-10" db="EMBL/GenBank/DDBJ databases">
        <authorList>
            <person name="Varghese N."/>
            <person name="Submissions S."/>
        </authorList>
    </citation>
    <scope>NUCLEOTIDE SEQUENCE [LARGE SCALE GENOMIC DNA]</scope>
    <source>
        <strain evidence="4">DSM 27981</strain>
    </source>
</reference>
<feature type="signal peptide" evidence="2">
    <location>
        <begin position="1"/>
        <end position="29"/>
    </location>
</feature>
<evidence type="ECO:0000256" key="1">
    <source>
        <dbReference type="SAM" id="Phobius"/>
    </source>
</evidence>
<dbReference type="Gene3D" id="2.60.120.260">
    <property type="entry name" value="Galactose-binding domain-like"/>
    <property type="match status" value="1"/>
</dbReference>
<sequence>MVLSLPPRLKHTARLVCMMGLSAPLLALASPASDALQRLQGDVWVTRSFALSDLGFNDAVLMNGFDSKQDFYLPVPRSLPLAEATIDFNGRYYKAEEGRTWMVVFVNGRPTFSRRIESQEGDASQLLKVDTSVRTNGFLRLGVNWRNNVAQRICEVERSTGNVLSISPETRFTYRFNSAALTSLADAWLTLPARPTLLVASRNLSKASYDTAWRMGAALEQAGRRVQVKAFPVPGDTINTSGWQVPAGLAALPAFAGLAGGNPRYVLKDDAEVGALLVLGAAEAAGDLLVSDAALQQQIGKALNAVAAQFGSDSAAAQAFASWRGLQTAAGAAAPASHQIKLETLGARPVIVLSEDAGAQAAGAFADVWRNVLTSRQVVVNKADAPELDDRSVLRLANMGTEANFDVVSRGDWTATLPLSAVAVNGRMPTDLVIDVAAAPGASSTRPVASVFWNNVLLSAKRLEADGRPERLDARVPGYALGLNNVVRVSFQRQPYSNDCNETPEGFPVNVLPTSYVRAGDSAPDGTFVGLLPLMSGSPVVAVPASYLSDAPTTLMRLIRIAVASGVTPVRAEFVVTEQGKAFSPSKPFLAMQVPVDGVDSKVQIKDAHLRISGKKTPWLDVDGLSRLSAAEVSRSNGHDGLIWQALGEQPTGMLKSFVLNRGDIAIIGAEGPVSWLDSNNPSASQPPGAGESAFYEWRRYLSWGVPLLSLLLLALLLLLVFAYRAKRRKDQSS</sequence>
<dbReference type="EMBL" id="FONX01000012">
    <property type="protein sequence ID" value="SFF10137.1"/>
    <property type="molecule type" value="Genomic_DNA"/>
</dbReference>
<dbReference type="AlphaFoldDB" id="A0A1I2FZA3"/>
<gene>
    <name evidence="3" type="ORF">SAMN04489711_112129</name>
</gene>
<proteinExistence type="predicted"/>
<accession>A0A1I2FZA3</accession>
<organism evidence="3 4">
    <name type="scientific">Paracidovorax wautersii</name>
    <dbReference type="NCBI Taxonomy" id="1177982"/>
    <lineage>
        <taxon>Bacteria</taxon>
        <taxon>Pseudomonadati</taxon>
        <taxon>Pseudomonadota</taxon>
        <taxon>Betaproteobacteria</taxon>
        <taxon>Burkholderiales</taxon>
        <taxon>Comamonadaceae</taxon>
        <taxon>Paracidovorax</taxon>
    </lineage>
</organism>
<keyword evidence="1" id="KW-1133">Transmembrane helix</keyword>